<evidence type="ECO:0000256" key="10">
    <source>
        <dbReference type="ARBA" id="ARBA00023180"/>
    </source>
</evidence>
<evidence type="ECO:0000256" key="9">
    <source>
        <dbReference type="ARBA" id="ARBA00023136"/>
    </source>
</evidence>
<accession>A0A0A7CMW6</accession>
<dbReference type="PANTHER" id="PTHR21573">
    <property type="entry name" value="ER MEMBRANE PROTEIN COMPLEX SUBUNIT 1"/>
    <property type="match status" value="1"/>
</dbReference>
<keyword evidence="7" id="KW-0256">Endoplasmic reticulum</keyword>
<dbReference type="InterPro" id="IPR011047">
    <property type="entry name" value="Quinoprotein_ADH-like_sf"/>
</dbReference>
<dbReference type="GO" id="GO:0034975">
    <property type="term" value="P:protein folding in endoplasmic reticulum"/>
    <property type="evidence" value="ECO:0007669"/>
    <property type="project" value="TreeGrafter"/>
</dbReference>
<comment type="subunit">
    <text evidence="3">Component of the ER membrane protein complex (EMC).</text>
</comment>
<evidence type="ECO:0000256" key="8">
    <source>
        <dbReference type="ARBA" id="ARBA00022989"/>
    </source>
</evidence>
<evidence type="ECO:0000256" key="4">
    <source>
        <dbReference type="ARBA" id="ARBA00020824"/>
    </source>
</evidence>
<dbReference type="Gene3D" id="2.130.10.10">
    <property type="entry name" value="YVTN repeat-like/Quinoprotein amine dehydrogenase"/>
    <property type="match status" value="1"/>
</dbReference>
<reference evidence="14 16" key="1">
    <citation type="journal article" date="2014" name="Genome Biol. Evol.">
        <title>The secreted proteins of Achlya hypogyna and Thraustotheca clavata identify the ancestral oomycete secretome and reveal gene acquisitions by horizontal gene transfer.</title>
        <authorList>
            <person name="Misner I."/>
            <person name="Blouin N."/>
            <person name="Leonard G."/>
            <person name="Richards T.A."/>
            <person name="Lane C.E."/>
        </authorList>
    </citation>
    <scope>NUCLEOTIDE SEQUENCE</scope>
    <source>
        <strain evidence="14 16">ATCC 34112</strain>
    </source>
</reference>
<name>A0A0A7CMW6_9STRA</name>
<keyword evidence="10" id="KW-0325">Glycoprotein</keyword>
<comment type="similarity">
    <text evidence="2">Belongs to the EMC1 family.</text>
</comment>
<keyword evidence="8" id="KW-1133">Transmembrane helix</keyword>
<evidence type="ECO:0000256" key="1">
    <source>
        <dbReference type="ARBA" id="ARBA00004115"/>
    </source>
</evidence>
<evidence type="ECO:0000256" key="5">
    <source>
        <dbReference type="ARBA" id="ARBA00022692"/>
    </source>
</evidence>
<dbReference type="STRING" id="74557.A0A0A7CMW6"/>
<evidence type="ECO:0000313" key="16">
    <source>
        <dbReference type="Proteomes" id="UP000243217"/>
    </source>
</evidence>
<protein>
    <recommendedName>
        <fullName evidence="4">ER membrane protein complex subunit 1</fullName>
    </recommendedName>
</protein>
<gene>
    <name evidence="15" type="ORF">THRCLA_11841</name>
</gene>
<feature type="signal peptide" evidence="11">
    <location>
        <begin position="1"/>
        <end position="17"/>
    </location>
</feature>
<dbReference type="InterPro" id="IPR026895">
    <property type="entry name" value="EMC1"/>
</dbReference>
<evidence type="ECO:0000313" key="15">
    <source>
        <dbReference type="EMBL" id="OQR81307.1"/>
    </source>
</evidence>
<dbReference type="SUPFAM" id="SSF50998">
    <property type="entry name" value="Quinoprotein alcohol dehydrogenase-like"/>
    <property type="match status" value="2"/>
</dbReference>
<dbReference type="PANTHER" id="PTHR21573:SF0">
    <property type="entry name" value="ER MEMBRANE PROTEIN COMPLEX SUBUNIT 1"/>
    <property type="match status" value="1"/>
</dbReference>
<dbReference type="GO" id="GO:0072546">
    <property type="term" value="C:EMC complex"/>
    <property type="evidence" value="ECO:0007669"/>
    <property type="project" value="InterPro"/>
</dbReference>
<dbReference type="EMBL" id="JNBS01005040">
    <property type="protein sequence ID" value="OQR81307.1"/>
    <property type="molecule type" value="Genomic_DNA"/>
</dbReference>
<proteinExistence type="inferred from homology"/>
<dbReference type="InterPro" id="IPR015943">
    <property type="entry name" value="WD40/YVTN_repeat-like_dom_sf"/>
</dbReference>
<dbReference type="Pfam" id="PF25293">
    <property type="entry name" value="Beta-prop_EMC1_N"/>
    <property type="match status" value="1"/>
</dbReference>
<evidence type="ECO:0000256" key="6">
    <source>
        <dbReference type="ARBA" id="ARBA00022729"/>
    </source>
</evidence>
<dbReference type="InterPro" id="IPR058545">
    <property type="entry name" value="Beta-prop_EMC1_1st"/>
</dbReference>
<evidence type="ECO:0000259" key="13">
    <source>
        <dbReference type="Pfam" id="PF25293"/>
    </source>
</evidence>
<evidence type="ECO:0000256" key="3">
    <source>
        <dbReference type="ARBA" id="ARBA00011276"/>
    </source>
</evidence>
<evidence type="ECO:0000256" key="2">
    <source>
        <dbReference type="ARBA" id="ARBA00007904"/>
    </source>
</evidence>
<evidence type="ECO:0000313" key="14">
    <source>
        <dbReference type="EMBL" id="AIG55769.1"/>
    </source>
</evidence>
<dbReference type="AlphaFoldDB" id="A0A0A7CMW6"/>
<sequence>MRVAVAAVAALVGFSNAIYEDQVGEFDWHRAGLGEVMHASLPSKSSSSYHLTKGMYVASEANVLAKLDMKTSVIEWRQVLPENTAIEDIVLCETQDSLVSVSLSSASAATSRDATLVRQWDAVHGHLNWETYVPIEEIADVPYSEAYEVRGEADESILALVRNYDVTIFNLQSGNVLRTAHFPNTFDRILTTKLSVDATKLFVLGIDSKTKESIVVQVVLKSAVVSALELANSSQVVGLYRDNDDDRVVAVSIIEDASALQFQALYDLSLINKIPIDSLQLANTNPSTSLTFTGIDISVAHSFVVLVSNGRRLYARINADLTLKVLASLPSTGLLIDSVQAKGILFHTSLQPAQNRITVSSYHADMSPSVHIEASIDVALYGRAITRGFVGVNLKKTTKAVSVVRVALVMADASLILVSNEKSQESVNPGLVWIREEALAYGKQMYWVTPASSAIEKEALTVIPSYTEELALEAKKFMRLFQSFGAVAESSSSDNAYVFGFSKLLILATSTGKLYALASETGNVVWSRYIGKGYQLLVTRDHPAFGAGAEILLVSPEKQLIWIDAEDGRVLATESPSTTDDAYVVLLPKQKHHDSDESVPRRLVGVVASENNADRVHVTLYPSQKPEDQPFYFYRYNQAAHAFQGYKLTSSNQAKLVWSVVLPQDESIVARSVQAENTAIESSVTITGDDSLLVKYLNPHLFGVATLDAHNVLQVSLIDAVSGRIIHRTKHHQVGTSVQMVQSENWLVYSFYSLKNKRTELVSLALFERAIGARDLNPWVRPSWSDFKSSFDPKAPYVLQKSFIYPSPITSLGVTMTARGITPQYILVGMANGQIFKLGRNLIDPRVPEAPPTPEQQAEGLVQYSPYIQYLAMPFSMVSHNQTLYAIKTIKSTPTNLESTSLTFAFGLDLYY</sequence>
<dbReference type="InterPro" id="IPR011678">
    <property type="entry name" value="EMC1_C"/>
</dbReference>
<dbReference type="Pfam" id="PF07774">
    <property type="entry name" value="EMC1_C"/>
    <property type="match status" value="1"/>
</dbReference>
<dbReference type="Proteomes" id="UP000243217">
    <property type="component" value="Unassembled WGS sequence"/>
</dbReference>
<keyword evidence="5" id="KW-0812">Transmembrane</keyword>
<feature type="domain" description="ER membrane protein complex subunit 1 C-terminal" evidence="12">
    <location>
        <begin position="743"/>
        <end position="912"/>
    </location>
</feature>
<keyword evidence="16" id="KW-1185">Reference proteome</keyword>
<evidence type="ECO:0000256" key="7">
    <source>
        <dbReference type="ARBA" id="ARBA00022824"/>
    </source>
</evidence>
<keyword evidence="9" id="KW-0472">Membrane</keyword>
<evidence type="ECO:0000256" key="11">
    <source>
        <dbReference type="SAM" id="SignalP"/>
    </source>
</evidence>
<feature type="chain" id="PRO_5002026773" description="ER membrane protein complex subunit 1" evidence="11">
    <location>
        <begin position="18"/>
        <end position="912"/>
    </location>
</feature>
<comment type="subcellular location">
    <subcellularLocation>
        <location evidence="1">Endoplasmic reticulum membrane</location>
        <topology evidence="1">Single-pass type I membrane protein</topology>
    </subcellularLocation>
</comment>
<dbReference type="OrthoDB" id="28092at2759"/>
<keyword evidence="6 11" id="KW-0732">Signal</keyword>
<dbReference type="EMBL" id="KM038308">
    <property type="protein sequence ID" value="AIG55769.1"/>
    <property type="molecule type" value="Genomic_DNA"/>
</dbReference>
<feature type="domain" description="EMC1 first beta-propeller" evidence="13">
    <location>
        <begin position="17"/>
        <end position="437"/>
    </location>
</feature>
<organism evidence="14">
    <name type="scientific">Thraustotheca clavata</name>
    <dbReference type="NCBI Taxonomy" id="74557"/>
    <lineage>
        <taxon>Eukaryota</taxon>
        <taxon>Sar</taxon>
        <taxon>Stramenopiles</taxon>
        <taxon>Oomycota</taxon>
        <taxon>Saprolegniomycetes</taxon>
        <taxon>Saprolegniales</taxon>
        <taxon>Achlyaceae</taxon>
        <taxon>Thraustotheca</taxon>
    </lineage>
</organism>
<feature type="non-terminal residue" evidence="14">
    <location>
        <position position="912"/>
    </location>
</feature>
<evidence type="ECO:0000259" key="12">
    <source>
        <dbReference type="Pfam" id="PF07774"/>
    </source>
</evidence>